<gene>
    <name evidence="2" type="ORF">BDK92_6277</name>
</gene>
<keyword evidence="3" id="KW-1185">Reference proteome</keyword>
<name>A0A495JSM2_9ACTN</name>
<dbReference type="EMBL" id="RBKT01000001">
    <property type="protein sequence ID" value="RKR91851.1"/>
    <property type="molecule type" value="Genomic_DNA"/>
</dbReference>
<evidence type="ECO:0000313" key="2">
    <source>
        <dbReference type="EMBL" id="RKR91851.1"/>
    </source>
</evidence>
<feature type="compositionally biased region" description="Polar residues" evidence="1">
    <location>
        <begin position="43"/>
        <end position="56"/>
    </location>
</feature>
<reference evidence="2 3" key="1">
    <citation type="submission" date="2018-10" db="EMBL/GenBank/DDBJ databases">
        <title>Sequencing the genomes of 1000 actinobacteria strains.</title>
        <authorList>
            <person name="Klenk H.-P."/>
        </authorList>
    </citation>
    <scope>NUCLEOTIDE SEQUENCE [LARGE SCALE GENOMIC DNA]</scope>
    <source>
        <strain evidence="2 3">DSM 45175</strain>
    </source>
</reference>
<dbReference type="Proteomes" id="UP000277671">
    <property type="component" value="Unassembled WGS sequence"/>
</dbReference>
<organism evidence="2 3">
    <name type="scientific">Micromonospora pisi</name>
    <dbReference type="NCBI Taxonomy" id="589240"/>
    <lineage>
        <taxon>Bacteria</taxon>
        <taxon>Bacillati</taxon>
        <taxon>Actinomycetota</taxon>
        <taxon>Actinomycetes</taxon>
        <taxon>Micromonosporales</taxon>
        <taxon>Micromonosporaceae</taxon>
        <taxon>Micromonospora</taxon>
    </lineage>
</organism>
<feature type="region of interest" description="Disordered" evidence="1">
    <location>
        <begin position="38"/>
        <end position="98"/>
    </location>
</feature>
<dbReference type="AlphaFoldDB" id="A0A495JSM2"/>
<evidence type="ECO:0000256" key="1">
    <source>
        <dbReference type="SAM" id="MobiDB-lite"/>
    </source>
</evidence>
<comment type="caution">
    <text evidence="2">The sequence shown here is derived from an EMBL/GenBank/DDBJ whole genome shotgun (WGS) entry which is preliminary data.</text>
</comment>
<proteinExistence type="predicted"/>
<accession>A0A495JSM2</accession>
<sequence length="98" mass="10301">MYEGDPEVIKGVLAEAPLVIRLVMPIIGRRAYAAHAKRIHGTATPQRFSTPRSLSQPAPGPAVDSATPGPPPAAAMSYKDPQAGERDSRPVVSGVQCD</sequence>
<evidence type="ECO:0000313" key="3">
    <source>
        <dbReference type="Proteomes" id="UP000277671"/>
    </source>
</evidence>
<protein>
    <submittedName>
        <fullName evidence="2">Uncharacterized protein</fullName>
    </submittedName>
</protein>